<comment type="catalytic activity">
    <reaction evidence="7">
        <text>[glutaredoxin]-dithiol + arsenate + glutathione + H(+) = glutathionyl-S-S-[glutaredoxin] + arsenite + H2O</text>
        <dbReference type="Rhea" id="RHEA:22016"/>
        <dbReference type="Rhea" id="RHEA-COMP:10729"/>
        <dbReference type="Rhea" id="RHEA-COMP:17668"/>
        <dbReference type="ChEBI" id="CHEBI:15377"/>
        <dbReference type="ChEBI" id="CHEBI:15378"/>
        <dbReference type="ChEBI" id="CHEBI:29242"/>
        <dbReference type="ChEBI" id="CHEBI:29950"/>
        <dbReference type="ChEBI" id="CHEBI:48597"/>
        <dbReference type="ChEBI" id="CHEBI:57925"/>
        <dbReference type="ChEBI" id="CHEBI:146199"/>
        <dbReference type="EC" id="1.20.4.1"/>
    </reaction>
</comment>
<proteinExistence type="inferred from homology"/>
<dbReference type="PANTHER" id="PTHR30041">
    <property type="entry name" value="ARSENATE REDUCTASE"/>
    <property type="match status" value="1"/>
</dbReference>
<dbReference type="NCBIfam" id="TIGR00014">
    <property type="entry name" value="arsC"/>
    <property type="match status" value="1"/>
</dbReference>
<dbReference type="Gene3D" id="3.40.30.10">
    <property type="entry name" value="Glutaredoxin"/>
    <property type="match status" value="1"/>
</dbReference>
<protein>
    <recommendedName>
        <fullName evidence="5 7">Arsenate reductase</fullName>
        <ecNumber evidence="4 7">1.20.4.1</ecNumber>
    </recommendedName>
</protein>
<dbReference type="Proteomes" id="UP000515220">
    <property type="component" value="Chromosome"/>
</dbReference>
<dbReference type="SUPFAM" id="SSF52833">
    <property type="entry name" value="Thioredoxin-like"/>
    <property type="match status" value="1"/>
</dbReference>
<evidence type="ECO:0000256" key="7">
    <source>
        <dbReference type="RuleBase" id="RU362029"/>
    </source>
</evidence>
<name>A0A6S6PLQ3_ACEAC</name>
<dbReference type="EMBL" id="AP023326">
    <property type="protein sequence ID" value="BCI67595.1"/>
    <property type="molecule type" value="Genomic_DNA"/>
</dbReference>
<evidence type="ECO:0000256" key="2">
    <source>
        <dbReference type="ARBA" id="ARBA00022849"/>
    </source>
</evidence>
<keyword evidence="3 7" id="KW-0560">Oxidoreductase</keyword>
<dbReference type="InterPro" id="IPR006660">
    <property type="entry name" value="Arsenate_reductase-like"/>
</dbReference>
<dbReference type="InterPro" id="IPR036249">
    <property type="entry name" value="Thioredoxin-like_sf"/>
</dbReference>
<sequence length="119" mass="13221">MQATLYHNPRCGTSRKVLDILKDEITDLTIVDYLKTPPDLETLRDLASRLPSGAHSLLRTKESLATELKLTEKDTTDEQILIAISTHPILLNRPVVVTTLGARVCRPAEIVREILPPTA</sequence>
<dbReference type="CDD" id="cd03034">
    <property type="entry name" value="ArsC_ArsC"/>
    <property type="match status" value="1"/>
</dbReference>
<evidence type="ECO:0000313" key="8">
    <source>
        <dbReference type="EMBL" id="BCI67595.1"/>
    </source>
</evidence>
<dbReference type="InterPro" id="IPR006659">
    <property type="entry name" value="Arsenate_reductase"/>
</dbReference>
<evidence type="ECO:0000256" key="6">
    <source>
        <dbReference type="PROSITE-ProRule" id="PRU01282"/>
    </source>
</evidence>
<gene>
    <name evidence="8" type="primary">arsC</name>
    <name evidence="8" type="ORF">AAJCM20276_22190</name>
</gene>
<dbReference type="AlphaFoldDB" id="A0A6S6PLQ3"/>
<dbReference type="GO" id="GO:0046685">
    <property type="term" value="P:response to arsenic-containing substance"/>
    <property type="evidence" value="ECO:0007669"/>
    <property type="project" value="UniProtKB-KW"/>
</dbReference>
<evidence type="ECO:0000256" key="3">
    <source>
        <dbReference type="ARBA" id="ARBA00023002"/>
    </source>
</evidence>
<keyword evidence="2" id="KW-0059">Arsenical resistance</keyword>
<evidence type="ECO:0000256" key="5">
    <source>
        <dbReference type="ARBA" id="ARBA00039879"/>
    </source>
</evidence>
<dbReference type="RefSeq" id="WP_099349224.1">
    <property type="nucleotide sequence ID" value="NZ_AP023326.1"/>
</dbReference>
<comment type="similarity">
    <text evidence="1 6 7">Belongs to the ArsC family.</text>
</comment>
<evidence type="ECO:0000256" key="4">
    <source>
        <dbReference type="ARBA" id="ARBA00038969"/>
    </source>
</evidence>
<reference evidence="8 9" key="1">
    <citation type="submission" date="2020-07" db="EMBL/GenBank/DDBJ databases">
        <title>Complete Genome Sequence of an acetic acid bacterium, Acetobacter aceti JCM20276.</title>
        <authorList>
            <person name="Hirose Y."/>
            <person name="Mihara H."/>
        </authorList>
    </citation>
    <scope>NUCLEOTIDE SEQUENCE [LARGE SCALE GENOMIC DNA]</scope>
    <source>
        <strain evidence="8 9">JCM20276</strain>
    </source>
</reference>
<dbReference type="GO" id="GO:0008794">
    <property type="term" value="F:arsenate reductase (glutaredoxin) activity"/>
    <property type="evidence" value="ECO:0007669"/>
    <property type="project" value="UniProtKB-UniRule"/>
</dbReference>
<dbReference type="Pfam" id="PF03960">
    <property type="entry name" value="ArsC"/>
    <property type="match status" value="1"/>
</dbReference>
<evidence type="ECO:0000313" key="9">
    <source>
        <dbReference type="Proteomes" id="UP000515220"/>
    </source>
</evidence>
<evidence type="ECO:0000256" key="1">
    <source>
        <dbReference type="ARBA" id="ARBA00007198"/>
    </source>
</evidence>
<dbReference type="EC" id="1.20.4.1" evidence="4 7"/>
<organism evidence="8 9">
    <name type="scientific">Acetobacter aceti</name>
    <dbReference type="NCBI Taxonomy" id="435"/>
    <lineage>
        <taxon>Bacteria</taxon>
        <taxon>Pseudomonadati</taxon>
        <taxon>Pseudomonadota</taxon>
        <taxon>Alphaproteobacteria</taxon>
        <taxon>Acetobacterales</taxon>
        <taxon>Acetobacteraceae</taxon>
        <taxon>Acetobacter</taxon>
        <taxon>Acetobacter subgen. Acetobacter</taxon>
    </lineage>
</organism>
<dbReference type="PROSITE" id="PS51353">
    <property type="entry name" value="ARSC"/>
    <property type="match status" value="1"/>
</dbReference>
<accession>A0A6S6PLQ3</accession>
<dbReference type="PANTHER" id="PTHR30041:SF5">
    <property type="entry name" value="ARSENATE REDUCTASE-RELATED"/>
    <property type="match status" value="1"/>
</dbReference>